<reference evidence="3 4" key="1">
    <citation type="submission" date="2019-02" db="EMBL/GenBank/DDBJ databases">
        <title>Draft Genome Sequences of Six Type Strains of the Genus Massilia.</title>
        <authorList>
            <person name="Miess H."/>
            <person name="Frediansyhah A."/>
            <person name="Gross H."/>
        </authorList>
    </citation>
    <scope>NUCLEOTIDE SEQUENCE [LARGE SCALE GENOMIC DNA]</scope>
    <source>
        <strain evidence="3 4">DSM 17473</strain>
    </source>
</reference>
<dbReference type="Gene3D" id="2.60.120.1440">
    <property type="match status" value="1"/>
</dbReference>
<dbReference type="PIRSF" id="PIRSF018266">
    <property type="entry name" value="FecR"/>
    <property type="match status" value="1"/>
</dbReference>
<dbReference type="InterPro" id="IPR032623">
    <property type="entry name" value="FecR_N"/>
</dbReference>
<dbReference type="EMBL" id="CP035913">
    <property type="protein sequence ID" value="QBE66990.1"/>
    <property type="molecule type" value="Genomic_DNA"/>
</dbReference>
<dbReference type="GO" id="GO:0016989">
    <property type="term" value="F:sigma factor antagonist activity"/>
    <property type="evidence" value="ECO:0007669"/>
    <property type="project" value="TreeGrafter"/>
</dbReference>
<evidence type="ECO:0000259" key="1">
    <source>
        <dbReference type="Pfam" id="PF04773"/>
    </source>
</evidence>
<dbReference type="PANTHER" id="PTHR30273">
    <property type="entry name" value="PERIPLASMIC SIGNAL SENSOR AND SIGMA FACTOR ACTIVATOR FECR-RELATED"/>
    <property type="match status" value="1"/>
</dbReference>
<dbReference type="InterPro" id="IPR012373">
    <property type="entry name" value="Ferrdict_sens_TM"/>
</dbReference>
<accession>A0A4P6L5R6</accession>
<organism evidence="3 4">
    <name type="scientific">Pseudoduganella lutea</name>
    <dbReference type="NCBI Taxonomy" id="321985"/>
    <lineage>
        <taxon>Bacteria</taxon>
        <taxon>Pseudomonadati</taxon>
        <taxon>Pseudomonadota</taxon>
        <taxon>Betaproteobacteria</taxon>
        <taxon>Burkholderiales</taxon>
        <taxon>Oxalobacteraceae</taxon>
        <taxon>Telluria group</taxon>
        <taxon>Pseudoduganella</taxon>
    </lineage>
</organism>
<evidence type="ECO:0000313" key="3">
    <source>
        <dbReference type="EMBL" id="QBE66990.1"/>
    </source>
</evidence>
<dbReference type="PANTHER" id="PTHR30273:SF2">
    <property type="entry name" value="PROTEIN FECR"/>
    <property type="match status" value="1"/>
</dbReference>
<sequence>MTLHDGPLDTRQRLQLEQWRQRSDEHERAWAKATLLLGKFEALPPGGAAALKTMAKPERRVAVKALATLLVAGPAAWLAYRGAPWTQAVTYSTATGERRTLALDDGSQVILNTDTGIDIAFDRTDRIVHLRRGEILVGTAKDTAYPPRPFQVAVRDGMIRALGTRFTVRQQDDLSHVAVFAGAVEVDPRGMPSAKAIIPAGRQASFSRSHIGASTAVDEAVTAWRQGMLIADRMPMSHFLAELDRYRRGTLQCDPAVAMLAVSGAFPVADTDLALSLLAQTHAIRVRYLTRYWVTVGPA</sequence>
<proteinExistence type="predicted"/>
<feature type="domain" description="FecR N-terminal" evidence="2">
    <location>
        <begin position="2"/>
        <end position="33"/>
    </location>
</feature>
<name>A0A4P6L5R6_9BURK</name>
<keyword evidence="4" id="KW-1185">Reference proteome</keyword>
<dbReference type="OrthoDB" id="1100567at2"/>
<feature type="domain" description="FecR protein" evidence="1">
    <location>
        <begin position="90"/>
        <end position="185"/>
    </location>
</feature>
<dbReference type="InterPro" id="IPR006860">
    <property type="entry name" value="FecR"/>
</dbReference>
<dbReference type="KEGG" id="plue:EWM63_01015"/>
<evidence type="ECO:0000259" key="2">
    <source>
        <dbReference type="Pfam" id="PF16220"/>
    </source>
</evidence>
<protein>
    <submittedName>
        <fullName evidence="3">DUF4880 domain-containing protein</fullName>
    </submittedName>
</protein>
<dbReference type="AlphaFoldDB" id="A0A4P6L5R6"/>
<gene>
    <name evidence="3" type="ORF">EWM63_01015</name>
</gene>
<dbReference type="Proteomes" id="UP000290637">
    <property type="component" value="Chromosome"/>
</dbReference>
<dbReference type="Pfam" id="PF04773">
    <property type="entry name" value="FecR"/>
    <property type="match status" value="1"/>
</dbReference>
<evidence type="ECO:0000313" key="4">
    <source>
        <dbReference type="Proteomes" id="UP000290637"/>
    </source>
</evidence>
<dbReference type="Pfam" id="PF16220">
    <property type="entry name" value="DUF4880"/>
    <property type="match status" value="1"/>
</dbReference>